<dbReference type="Pfam" id="PF00370">
    <property type="entry name" value="FGGY_N"/>
    <property type="match status" value="1"/>
</dbReference>
<dbReference type="InterPro" id="IPR018485">
    <property type="entry name" value="FGGY_C"/>
</dbReference>
<keyword evidence="3 4" id="KW-0418">Kinase</keyword>
<dbReference type="InterPro" id="IPR018484">
    <property type="entry name" value="FGGY_N"/>
</dbReference>
<dbReference type="OrthoDB" id="9782710at2"/>
<reference evidence="7 8" key="1">
    <citation type="submission" date="2018-10" db="EMBL/GenBank/DDBJ databases">
        <title>Sequencing the genomes of 1000 actinobacteria strains.</title>
        <authorList>
            <person name="Klenk H.-P."/>
        </authorList>
    </citation>
    <scope>NUCLEOTIDE SEQUENCE [LARGE SCALE GENOMIC DNA]</scope>
    <source>
        <strain evidence="7 8">DSM 43800</strain>
    </source>
</reference>
<dbReference type="EMBL" id="RBXO01000001">
    <property type="protein sequence ID" value="RKT52078.1"/>
    <property type="molecule type" value="Genomic_DNA"/>
</dbReference>
<dbReference type="Gene3D" id="3.30.420.40">
    <property type="match status" value="2"/>
</dbReference>
<evidence type="ECO:0000313" key="8">
    <source>
        <dbReference type="Proteomes" id="UP000282084"/>
    </source>
</evidence>
<sequence length="477" mass="49364">MADVVLAVDLGTTATKVIAVDRDAGVVASAERGYPMRTTPPGEATHDPARVWAAALAALREVAARGHRVRALALTGAMHTLLGLDAEGEPVTPSVSWADNRAVAEVARLRGTPEGIALHRATGTPVHTMSPMAKLAWFTSRGVTAHTWCGMKDFVVHRLTGRLATEHSSASASGLLDLGSLSWHRGALAVAGITADRLPVLHAPTDSFPLTCDIPGVPPGTPVVLGGGDGPLANLGVGAVVPGVAAVSLGTSGALRVVRDRPAVDERGRVFCYALADGLWVLGGAVSNGGVVAQWAADAFGTDVATLLTEAARVPAGAAGITALPYLLGERAPWWRPDARSALVGLRREHGRAEIARALVEGVAQQLALVLDAVRSVADVHAVRVTGGAFRSDLWATVLASALGLELELAEDSEGSGVGAGLLGWHALGELPDLTVAASLVEPTRTIRPDADARRLYAARRPAVERLHQALHDLDHA</sequence>
<dbReference type="PANTHER" id="PTHR43095:SF2">
    <property type="entry name" value="GLUCONOKINASE"/>
    <property type="match status" value="1"/>
</dbReference>
<dbReference type="CDD" id="cd07770">
    <property type="entry name" value="ASKHA_NBD_FGGY_GntK"/>
    <property type="match status" value="1"/>
</dbReference>
<evidence type="ECO:0000256" key="2">
    <source>
        <dbReference type="ARBA" id="ARBA00022679"/>
    </source>
</evidence>
<evidence type="ECO:0000256" key="1">
    <source>
        <dbReference type="ARBA" id="ARBA00009156"/>
    </source>
</evidence>
<organism evidence="7 8">
    <name type="scientific">Saccharothrix australiensis</name>
    <dbReference type="NCBI Taxonomy" id="2072"/>
    <lineage>
        <taxon>Bacteria</taxon>
        <taxon>Bacillati</taxon>
        <taxon>Actinomycetota</taxon>
        <taxon>Actinomycetes</taxon>
        <taxon>Pseudonocardiales</taxon>
        <taxon>Pseudonocardiaceae</taxon>
        <taxon>Saccharothrix</taxon>
    </lineage>
</organism>
<proteinExistence type="inferred from homology"/>
<protein>
    <submittedName>
        <fullName evidence="7">Gluconate kinase (FGGY family)</fullName>
    </submittedName>
</protein>
<evidence type="ECO:0000256" key="4">
    <source>
        <dbReference type="RuleBase" id="RU003733"/>
    </source>
</evidence>
<accession>A0A495VWL3</accession>
<dbReference type="GO" id="GO:0016773">
    <property type="term" value="F:phosphotransferase activity, alcohol group as acceptor"/>
    <property type="evidence" value="ECO:0007669"/>
    <property type="project" value="InterPro"/>
</dbReference>
<dbReference type="InterPro" id="IPR050406">
    <property type="entry name" value="FGGY_Carb_Kinase"/>
</dbReference>
<evidence type="ECO:0000259" key="6">
    <source>
        <dbReference type="Pfam" id="PF02782"/>
    </source>
</evidence>
<evidence type="ECO:0000313" key="7">
    <source>
        <dbReference type="EMBL" id="RKT52078.1"/>
    </source>
</evidence>
<dbReference type="PANTHER" id="PTHR43095">
    <property type="entry name" value="SUGAR KINASE"/>
    <property type="match status" value="1"/>
</dbReference>
<evidence type="ECO:0000256" key="3">
    <source>
        <dbReference type="ARBA" id="ARBA00022777"/>
    </source>
</evidence>
<dbReference type="Pfam" id="PF02782">
    <property type="entry name" value="FGGY_C"/>
    <property type="match status" value="1"/>
</dbReference>
<name>A0A495VWL3_9PSEU</name>
<dbReference type="PROSITE" id="PS00445">
    <property type="entry name" value="FGGY_KINASES_2"/>
    <property type="match status" value="1"/>
</dbReference>
<dbReference type="Proteomes" id="UP000282084">
    <property type="component" value="Unassembled WGS sequence"/>
</dbReference>
<dbReference type="PIRSF" id="PIRSF000538">
    <property type="entry name" value="GlpK"/>
    <property type="match status" value="1"/>
</dbReference>
<dbReference type="InterPro" id="IPR018483">
    <property type="entry name" value="Carb_kinase_FGGY_CS"/>
</dbReference>
<keyword evidence="2 4" id="KW-0808">Transferase</keyword>
<dbReference type="SUPFAM" id="SSF53067">
    <property type="entry name" value="Actin-like ATPase domain"/>
    <property type="match status" value="2"/>
</dbReference>
<evidence type="ECO:0000259" key="5">
    <source>
        <dbReference type="Pfam" id="PF00370"/>
    </source>
</evidence>
<dbReference type="InterPro" id="IPR000577">
    <property type="entry name" value="Carb_kinase_FGGY"/>
</dbReference>
<feature type="domain" description="Carbohydrate kinase FGGY N-terminal" evidence="5">
    <location>
        <begin position="5"/>
        <end position="236"/>
    </location>
</feature>
<dbReference type="RefSeq" id="WP_121001361.1">
    <property type="nucleotide sequence ID" value="NZ_RBXO01000001.1"/>
</dbReference>
<gene>
    <name evidence="7" type="ORF">C8E97_0577</name>
</gene>
<dbReference type="AlphaFoldDB" id="A0A495VWL3"/>
<dbReference type="GO" id="GO:0016301">
    <property type="term" value="F:kinase activity"/>
    <property type="evidence" value="ECO:0007669"/>
    <property type="project" value="UniProtKB-KW"/>
</dbReference>
<dbReference type="InterPro" id="IPR043129">
    <property type="entry name" value="ATPase_NBD"/>
</dbReference>
<comment type="caution">
    <text evidence="7">The sequence shown here is derived from an EMBL/GenBank/DDBJ whole genome shotgun (WGS) entry which is preliminary data.</text>
</comment>
<feature type="domain" description="Carbohydrate kinase FGGY C-terminal" evidence="6">
    <location>
        <begin position="245"/>
        <end position="427"/>
    </location>
</feature>
<keyword evidence="8" id="KW-1185">Reference proteome</keyword>
<dbReference type="GO" id="GO:0005975">
    <property type="term" value="P:carbohydrate metabolic process"/>
    <property type="evidence" value="ECO:0007669"/>
    <property type="project" value="InterPro"/>
</dbReference>
<comment type="similarity">
    <text evidence="1 4">Belongs to the FGGY kinase family.</text>
</comment>